<evidence type="ECO:0000313" key="1">
    <source>
        <dbReference type="EMBL" id="KAK7583955.1"/>
    </source>
</evidence>
<proteinExistence type="predicted"/>
<accession>A0AAN9TD73</accession>
<keyword evidence="2" id="KW-1185">Reference proteome</keyword>
<name>A0AAN9TD73_9HEMI</name>
<evidence type="ECO:0000313" key="2">
    <source>
        <dbReference type="Proteomes" id="UP001367676"/>
    </source>
</evidence>
<protein>
    <submittedName>
        <fullName evidence="1">Uncharacterized protein</fullName>
    </submittedName>
</protein>
<dbReference type="PANTHER" id="PTHR10773:SF19">
    <property type="match status" value="1"/>
</dbReference>
<dbReference type="PANTHER" id="PTHR10773">
    <property type="entry name" value="DNA-DIRECTED RNA POLYMERASES I, II, AND III SUBUNIT RPABC2"/>
    <property type="match status" value="1"/>
</dbReference>
<reference evidence="1 2" key="1">
    <citation type="submission" date="2024-03" db="EMBL/GenBank/DDBJ databases">
        <title>Adaptation during the transition from Ophiocordyceps entomopathogen to insect associate is accompanied by gene loss and intensified selection.</title>
        <authorList>
            <person name="Ward C.M."/>
            <person name="Onetto C.A."/>
            <person name="Borneman A.R."/>
        </authorList>
    </citation>
    <scope>NUCLEOTIDE SEQUENCE [LARGE SCALE GENOMIC DNA]</scope>
    <source>
        <strain evidence="1">AWRI1</strain>
        <tissue evidence="1">Single Adult Female</tissue>
    </source>
</reference>
<dbReference type="AlphaFoldDB" id="A0AAN9TD73"/>
<gene>
    <name evidence="1" type="ORF">V9T40_004918</name>
</gene>
<sequence length="235" mass="27643">MNGFSQRVPQELTTALDDISSQFSYYSYVCKLFFRNTLDINDRPIRTVIETRNKVAENLLEPDQRGKHTNHKQPDPAIREGIKKHIDSIPRIESHYLHANTSRQFIDGSRILADIYRDNVAACKERKENYGSYTIFYQIFNRDFNISLLVPKKDQCEQCVQYDNSAQTEKENLKEAYDLHQEEKKLSRPINTSIFKIKNVKVIKIEQNSPSSIFYKNPYKEKEFQEVSHQKENIA</sequence>
<comment type="caution">
    <text evidence="1">The sequence shown here is derived from an EMBL/GenBank/DDBJ whole genome shotgun (WGS) entry which is preliminary data.</text>
</comment>
<organism evidence="1 2">
    <name type="scientific">Parthenolecanium corni</name>
    <dbReference type="NCBI Taxonomy" id="536013"/>
    <lineage>
        <taxon>Eukaryota</taxon>
        <taxon>Metazoa</taxon>
        <taxon>Ecdysozoa</taxon>
        <taxon>Arthropoda</taxon>
        <taxon>Hexapoda</taxon>
        <taxon>Insecta</taxon>
        <taxon>Pterygota</taxon>
        <taxon>Neoptera</taxon>
        <taxon>Paraneoptera</taxon>
        <taxon>Hemiptera</taxon>
        <taxon>Sternorrhyncha</taxon>
        <taxon>Coccoidea</taxon>
        <taxon>Coccidae</taxon>
        <taxon>Parthenolecanium</taxon>
    </lineage>
</organism>
<dbReference type="Proteomes" id="UP001367676">
    <property type="component" value="Unassembled WGS sequence"/>
</dbReference>
<dbReference type="EMBL" id="JBBCAQ010000032">
    <property type="protein sequence ID" value="KAK7583955.1"/>
    <property type="molecule type" value="Genomic_DNA"/>
</dbReference>